<evidence type="ECO:0000256" key="12">
    <source>
        <dbReference type="ARBA" id="ARBA00023242"/>
    </source>
</evidence>
<dbReference type="GO" id="GO:0000978">
    <property type="term" value="F:RNA polymerase II cis-regulatory region sequence-specific DNA binding"/>
    <property type="evidence" value="ECO:0007669"/>
    <property type="project" value="TreeGrafter"/>
</dbReference>
<organism evidence="18 19">
    <name type="scientific">Periophthalmus magnuspinnatus</name>
    <dbReference type="NCBI Taxonomy" id="409849"/>
    <lineage>
        <taxon>Eukaryota</taxon>
        <taxon>Metazoa</taxon>
        <taxon>Chordata</taxon>
        <taxon>Craniata</taxon>
        <taxon>Vertebrata</taxon>
        <taxon>Euteleostomi</taxon>
        <taxon>Actinopterygii</taxon>
        <taxon>Neopterygii</taxon>
        <taxon>Teleostei</taxon>
        <taxon>Neoteleostei</taxon>
        <taxon>Acanthomorphata</taxon>
        <taxon>Gobiaria</taxon>
        <taxon>Gobiiformes</taxon>
        <taxon>Gobioidei</taxon>
        <taxon>Gobiidae</taxon>
        <taxon>Oxudercinae</taxon>
        <taxon>Periophthalmus</taxon>
    </lineage>
</organism>
<proteinExistence type="inferred from homology"/>
<reference evidence="18" key="2">
    <citation type="submission" date="2025-09" db="UniProtKB">
        <authorList>
            <consortium name="Ensembl"/>
        </authorList>
    </citation>
    <scope>IDENTIFICATION</scope>
</reference>
<dbReference type="GO" id="GO:0048384">
    <property type="term" value="P:retinoic acid receptor signaling pathway"/>
    <property type="evidence" value="ECO:0007669"/>
    <property type="project" value="InterPro"/>
</dbReference>
<evidence type="ECO:0000256" key="1">
    <source>
        <dbReference type="ARBA" id="ARBA00004123"/>
    </source>
</evidence>
<dbReference type="STRING" id="409849.ENSPMGP00000025308"/>
<evidence type="ECO:0000256" key="7">
    <source>
        <dbReference type="ARBA" id="ARBA00022833"/>
    </source>
</evidence>
<sequence>MRQRSLVAALGFSCNSSSLLALLHIQHSFVIFKVHCELQQTHSPASSLRLWWGSCGQSVERAWAAVGGTGPWLCFCCPLKGPVLPGQWWGCRLELLCVSAPSLNQSSSWCSEDLLTSPPSPPPPPRMYKPCFVCQDKSSGYHYGVSACEGCKGFFRRSVQKNMVYTCHRDRNCIINKITRNRCQYCRLQKCFAAGMSKESVRNDRNKRKGHKEAVKMTIMETYELSAELGLIVEKICRAHRETFPSLCQLGKYTTNSSAEQRIQLDLGLWDKFSELATKCIIKVVEFAKRVPGFTGLTIADQITLLKAACLDILILRICTRYTPDQDTMTFSDGLTLTRTQIHNAGFGPLTDQVFSFAGQLLPLQMDDTESGLLSAICLVSGDRQDLEEPSKVEVLQEPLLEALKVYSRRRRPSMPLMFPKALMKITDLRTISAKGAERVVTLKMEIPGSLPPLIAEMLEDLQNLQMTLLLGSPGGFVVSIFLKQLFNENLKQSKHSFSYTSVEANTDDKR</sequence>
<keyword evidence="8 15" id="KW-0805">Transcription regulation</keyword>
<dbReference type="Proteomes" id="UP000261520">
    <property type="component" value="Unplaced"/>
</dbReference>
<dbReference type="InterPro" id="IPR035500">
    <property type="entry name" value="NHR-like_dom_sf"/>
</dbReference>
<dbReference type="InterPro" id="IPR047158">
    <property type="entry name" value="NR_LBD_RAR"/>
</dbReference>
<dbReference type="Pfam" id="PF00104">
    <property type="entry name" value="Hormone_recep"/>
    <property type="match status" value="1"/>
</dbReference>
<keyword evidence="6 15" id="KW-0863">Zinc-finger</keyword>
<dbReference type="PANTHER" id="PTHR24085:SF5">
    <property type="entry name" value="RETINOIC ACID RECEPTOR BETA"/>
    <property type="match status" value="1"/>
</dbReference>
<evidence type="ECO:0000313" key="19">
    <source>
        <dbReference type="Proteomes" id="UP000261520"/>
    </source>
</evidence>
<evidence type="ECO:0000256" key="15">
    <source>
        <dbReference type="RuleBase" id="RU004334"/>
    </source>
</evidence>
<dbReference type="PROSITE" id="PS00031">
    <property type="entry name" value="NUCLEAR_REC_DBD_1"/>
    <property type="match status" value="1"/>
</dbReference>
<reference evidence="18" key="1">
    <citation type="submission" date="2025-08" db="UniProtKB">
        <authorList>
            <consortium name="Ensembl"/>
        </authorList>
    </citation>
    <scope>IDENTIFICATION</scope>
</reference>
<dbReference type="SUPFAM" id="SSF48508">
    <property type="entry name" value="Nuclear receptor ligand-binding domain"/>
    <property type="match status" value="1"/>
</dbReference>
<dbReference type="FunFam" id="1.10.565.10:FF:000001">
    <property type="entry name" value="Retinoic acid receptor beta isoform"/>
    <property type="match status" value="1"/>
</dbReference>
<dbReference type="InterPro" id="IPR001723">
    <property type="entry name" value="Nuclear_hrmn_rcpt"/>
</dbReference>
<evidence type="ECO:0000256" key="8">
    <source>
        <dbReference type="ARBA" id="ARBA00023015"/>
    </source>
</evidence>
<protein>
    <recommendedName>
        <fullName evidence="13">Retinoic acid receptor beta</fullName>
    </recommendedName>
    <alternativeName>
        <fullName evidence="14">Nuclear receptor subfamily 1 group B member 2</fullName>
    </alternativeName>
</protein>
<dbReference type="CDD" id="cd06937">
    <property type="entry name" value="NR_LBD_RAR"/>
    <property type="match status" value="1"/>
</dbReference>
<dbReference type="PRINTS" id="PR00398">
    <property type="entry name" value="STRDHORMONER"/>
</dbReference>
<dbReference type="InterPro" id="IPR003078">
    <property type="entry name" value="Retinoic_acid_rcpt"/>
</dbReference>
<feature type="domain" description="Nuclear receptor" evidence="16">
    <location>
        <begin position="128"/>
        <end position="203"/>
    </location>
</feature>
<evidence type="ECO:0000256" key="4">
    <source>
        <dbReference type="ARBA" id="ARBA00011431"/>
    </source>
</evidence>
<dbReference type="FunFam" id="3.30.50.10:FF:000004">
    <property type="entry name" value="Retinoic acid receptor beta isoform"/>
    <property type="match status" value="1"/>
</dbReference>
<evidence type="ECO:0000259" key="16">
    <source>
        <dbReference type="PROSITE" id="PS51030"/>
    </source>
</evidence>
<comment type="similarity">
    <text evidence="3">Belongs to the nuclear hormone receptor family. NR1 subfamily.</text>
</comment>
<dbReference type="PROSITE" id="PS51843">
    <property type="entry name" value="NR_LBD"/>
    <property type="match status" value="1"/>
</dbReference>
<dbReference type="SUPFAM" id="SSF57716">
    <property type="entry name" value="Glucocorticoid receptor-like (DNA-binding domain)"/>
    <property type="match status" value="1"/>
</dbReference>
<dbReference type="GO" id="GO:0008270">
    <property type="term" value="F:zinc ion binding"/>
    <property type="evidence" value="ECO:0007669"/>
    <property type="project" value="UniProtKB-KW"/>
</dbReference>
<dbReference type="Gene3D" id="3.30.50.10">
    <property type="entry name" value="Erythroid Transcription Factor GATA-1, subunit A"/>
    <property type="match status" value="1"/>
</dbReference>
<feature type="domain" description="NR LBD" evidence="17">
    <location>
        <begin position="228"/>
        <end position="462"/>
    </location>
</feature>
<comment type="subunit">
    <text evidence="4">Heterodimer; with an rxr molecule. Binds DNA preferentially as a rar/rxr heterodimer.</text>
</comment>
<dbReference type="InterPro" id="IPR047159">
    <property type="entry name" value="NR_DBD_RAR"/>
</dbReference>
<dbReference type="GO" id="GO:0004879">
    <property type="term" value="F:nuclear receptor activity"/>
    <property type="evidence" value="ECO:0007669"/>
    <property type="project" value="InterPro"/>
</dbReference>
<dbReference type="PRINTS" id="PR00047">
    <property type="entry name" value="STROIDFINGER"/>
</dbReference>
<dbReference type="InterPro" id="IPR013088">
    <property type="entry name" value="Znf_NHR/GATA"/>
</dbReference>
<keyword evidence="9 15" id="KW-0238">DNA-binding</keyword>
<comment type="subcellular location">
    <subcellularLocation>
        <location evidence="2">Cytoplasm</location>
    </subcellularLocation>
    <subcellularLocation>
        <location evidence="1 15">Nucleus</location>
    </subcellularLocation>
</comment>
<dbReference type="GO" id="GO:0005634">
    <property type="term" value="C:nucleus"/>
    <property type="evidence" value="ECO:0007669"/>
    <property type="project" value="UniProtKB-SubCell"/>
</dbReference>
<dbReference type="AlphaFoldDB" id="A0A3B4B742"/>
<dbReference type="GO" id="GO:0005667">
    <property type="term" value="C:transcription regulator complex"/>
    <property type="evidence" value="ECO:0007669"/>
    <property type="project" value="TreeGrafter"/>
</dbReference>
<dbReference type="CDD" id="cd06964">
    <property type="entry name" value="NR_DBD_RAR"/>
    <property type="match status" value="1"/>
</dbReference>
<dbReference type="GO" id="GO:0071376">
    <property type="term" value="P:cellular response to corticotropin-releasing hormone stimulus"/>
    <property type="evidence" value="ECO:0007669"/>
    <property type="project" value="TreeGrafter"/>
</dbReference>
<evidence type="ECO:0000256" key="11">
    <source>
        <dbReference type="ARBA" id="ARBA00023170"/>
    </source>
</evidence>
<dbReference type="PRINTS" id="PR01292">
    <property type="entry name" value="RETNOICACIDR"/>
</dbReference>
<evidence type="ECO:0000256" key="13">
    <source>
        <dbReference type="ARBA" id="ARBA00039627"/>
    </source>
</evidence>
<keyword evidence="11 15" id="KW-0675">Receptor</keyword>
<evidence type="ECO:0000256" key="9">
    <source>
        <dbReference type="ARBA" id="ARBA00023125"/>
    </source>
</evidence>
<dbReference type="Pfam" id="PF00105">
    <property type="entry name" value="zf-C4"/>
    <property type="match status" value="1"/>
</dbReference>
<name>A0A3B4B742_9GOBI</name>
<evidence type="ECO:0000259" key="17">
    <source>
        <dbReference type="PROSITE" id="PS51843"/>
    </source>
</evidence>
<dbReference type="PANTHER" id="PTHR24085">
    <property type="entry name" value="NUCLEAR HORMONE RECEPTOR"/>
    <property type="match status" value="1"/>
</dbReference>
<dbReference type="GO" id="GO:0005737">
    <property type="term" value="C:cytoplasm"/>
    <property type="evidence" value="ECO:0007669"/>
    <property type="project" value="UniProtKB-SubCell"/>
</dbReference>
<evidence type="ECO:0000256" key="3">
    <source>
        <dbReference type="ARBA" id="ARBA00008092"/>
    </source>
</evidence>
<dbReference type="SMART" id="SM00430">
    <property type="entry name" value="HOLI"/>
    <property type="match status" value="1"/>
</dbReference>
<evidence type="ECO:0000256" key="6">
    <source>
        <dbReference type="ARBA" id="ARBA00022771"/>
    </source>
</evidence>
<evidence type="ECO:0000313" key="18">
    <source>
        <dbReference type="Ensembl" id="ENSPMGP00000025308.1"/>
    </source>
</evidence>
<keyword evidence="7 15" id="KW-0862">Zinc</keyword>
<evidence type="ECO:0000256" key="14">
    <source>
        <dbReference type="ARBA" id="ARBA00042231"/>
    </source>
</evidence>
<evidence type="ECO:0000256" key="10">
    <source>
        <dbReference type="ARBA" id="ARBA00023163"/>
    </source>
</evidence>
<accession>A0A3B4B742</accession>
<dbReference type="Ensembl" id="ENSPMGT00000026952.1">
    <property type="protein sequence ID" value="ENSPMGP00000025308.1"/>
    <property type="gene ID" value="ENSPMGG00000019818.1"/>
</dbReference>
<dbReference type="Gene3D" id="1.10.565.10">
    <property type="entry name" value="Retinoid X Receptor"/>
    <property type="match status" value="1"/>
</dbReference>
<dbReference type="GO" id="GO:0035259">
    <property type="term" value="F:nuclear glucocorticoid receptor binding"/>
    <property type="evidence" value="ECO:0007669"/>
    <property type="project" value="TreeGrafter"/>
</dbReference>
<dbReference type="GO" id="GO:0001889">
    <property type="term" value="P:liver development"/>
    <property type="evidence" value="ECO:0007669"/>
    <property type="project" value="UniProtKB-ARBA"/>
</dbReference>
<evidence type="ECO:0000256" key="2">
    <source>
        <dbReference type="ARBA" id="ARBA00004496"/>
    </source>
</evidence>
<dbReference type="PROSITE" id="PS51030">
    <property type="entry name" value="NUCLEAR_REC_DBD_2"/>
    <property type="match status" value="1"/>
</dbReference>
<keyword evidence="19" id="KW-1185">Reference proteome</keyword>
<keyword evidence="12 15" id="KW-0539">Nucleus</keyword>
<evidence type="ECO:0000256" key="5">
    <source>
        <dbReference type="ARBA" id="ARBA00022723"/>
    </source>
</evidence>
<dbReference type="InterPro" id="IPR000536">
    <property type="entry name" value="Nucl_hrmn_rcpt_lig-bd"/>
</dbReference>
<keyword evidence="10 15" id="KW-0804">Transcription</keyword>
<dbReference type="InterPro" id="IPR001628">
    <property type="entry name" value="Znf_hrmn_rcpt"/>
</dbReference>
<dbReference type="SMART" id="SM00399">
    <property type="entry name" value="ZnF_C4"/>
    <property type="match status" value="1"/>
</dbReference>
<keyword evidence="5 15" id="KW-0479">Metal-binding</keyword>